<proteinExistence type="predicted"/>
<dbReference type="InterPro" id="IPR051533">
    <property type="entry name" value="WaaL-like"/>
</dbReference>
<dbReference type="GO" id="GO:0016874">
    <property type="term" value="F:ligase activity"/>
    <property type="evidence" value="ECO:0007669"/>
    <property type="project" value="UniProtKB-KW"/>
</dbReference>
<name>A0ABW0PUV0_9HYPH</name>
<dbReference type="InterPro" id="IPR007016">
    <property type="entry name" value="O-antigen_ligase-rel_domated"/>
</dbReference>
<feature type="transmembrane region" description="Helical" evidence="5">
    <location>
        <begin position="196"/>
        <end position="221"/>
    </location>
</feature>
<evidence type="ECO:0000256" key="2">
    <source>
        <dbReference type="ARBA" id="ARBA00022692"/>
    </source>
</evidence>
<evidence type="ECO:0000256" key="4">
    <source>
        <dbReference type="ARBA" id="ARBA00023136"/>
    </source>
</evidence>
<keyword evidence="8" id="KW-1185">Reference proteome</keyword>
<comment type="caution">
    <text evidence="7">The sequence shown here is derived from an EMBL/GenBank/DDBJ whole genome shotgun (WGS) entry which is preliminary data.</text>
</comment>
<evidence type="ECO:0000256" key="1">
    <source>
        <dbReference type="ARBA" id="ARBA00004141"/>
    </source>
</evidence>
<feature type="transmembrane region" description="Helical" evidence="5">
    <location>
        <begin position="140"/>
        <end position="161"/>
    </location>
</feature>
<gene>
    <name evidence="7" type="ORF">ACFPP9_10790</name>
</gene>
<dbReference type="EMBL" id="JBHSML010000003">
    <property type="protein sequence ID" value="MFC5516258.1"/>
    <property type="molecule type" value="Genomic_DNA"/>
</dbReference>
<feature type="transmembrane region" description="Helical" evidence="5">
    <location>
        <begin position="332"/>
        <end position="353"/>
    </location>
</feature>
<evidence type="ECO:0000256" key="3">
    <source>
        <dbReference type="ARBA" id="ARBA00022989"/>
    </source>
</evidence>
<feature type="transmembrane region" description="Helical" evidence="5">
    <location>
        <begin position="61"/>
        <end position="83"/>
    </location>
</feature>
<dbReference type="Pfam" id="PF04932">
    <property type="entry name" value="Wzy_C"/>
    <property type="match status" value="1"/>
</dbReference>
<evidence type="ECO:0000259" key="6">
    <source>
        <dbReference type="Pfam" id="PF04932"/>
    </source>
</evidence>
<evidence type="ECO:0000256" key="5">
    <source>
        <dbReference type="SAM" id="Phobius"/>
    </source>
</evidence>
<comment type="subcellular location">
    <subcellularLocation>
        <location evidence="1">Membrane</location>
        <topology evidence="1">Multi-pass membrane protein</topology>
    </subcellularLocation>
</comment>
<feature type="transmembrane region" description="Helical" evidence="5">
    <location>
        <begin position="228"/>
        <end position="246"/>
    </location>
</feature>
<evidence type="ECO:0000313" key="8">
    <source>
        <dbReference type="Proteomes" id="UP001596150"/>
    </source>
</evidence>
<protein>
    <submittedName>
        <fullName evidence="7">O-antigen ligase family protein</fullName>
    </submittedName>
</protein>
<feature type="transmembrane region" description="Helical" evidence="5">
    <location>
        <begin position="365"/>
        <end position="383"/>
    </location>
</feature>
<dbReference type="PANTHER" id="PTHR37422">
    <property type="entry name" value="TEICHURONIC ACID BIOSYNTHESIS PROTEIN TUAE"/>
    <property type="match status" value="1"/>
</dbReference>
<dbReference type="PANTHER" id="PTHR37422:SF13">
    <property type="entry name" value="LIPOPOLYSACCHARIDE BIOSYNTHESIS PROTEIN PA4999-RELATED"/>
    <property type="match status" value="1"/>
</dbReference>
<feature type="transmembrane region" description="Helical" evidence="5">
    <location>
        <begin position="109"/>
        <end position="128"/>
    </location>
</feature>
<keyword evidence="3 5" id="KW-1133">Transmembrane helix</keyword>
<sequence length="435" mass="47036">MQRLATDWRKYALGTVMVLAMMLGGGAASGLWTDSALEAIILLVSASVLADQNGEPIDKRVVWLVGAVSFVVLLQLIPLPTLLSEAVRPDLLVRTSDGRLGFSPISTDLGRTLGCLLYVSALAFLFLAMLRIRGECLHGLLPFFLTGVALNLVVAAIQYGASSRVEIATALPFTVTAGVFANRNHLASLLYASLPFLIYLATFRGKGILAGIAMLCVLLILLAAGSRAGALIGIAVMVLSTLFLSLRSRVGLGAIAGLVASLGVYAMGSWTLLETRGIEDLSRMQMALTTLEGIADNWFLGVGFGTFARAYPIYQDTSEIFRSYVNHAHNDFLELAFEGGLLSAGLLLTYIALVVWQVASVRYNLFQKAAALSILFILVHSVVDYPLRTLAVAVPFIYFNALLFHLGIRPKDRKSVRRVRVRHNGREIQVPIEAP</sequence>
<dbReference type="RefSeq" id="WP_266341540.1">
    <property type="nucleotide sequence ID" value="NZ_JAPKNH010000001.1"/>
</dbReference>
<keyword evidence="7" id="KW-0436">Ligase</keyword>
<feature type="domain" description="O-antigen ligase-related" evidence="6">
    <location>
        <begin position="212"/>
        <end position="344"/>
    </location>
</feature>
<feature type="transmembrane region" description="Helical" evidence="5">
    <location>
        <begin position="389"/>
        <end position="408"/>
    </location>
</feature>
<organism evidence="7 8">
    <name type="scientific">Kaistia terrae</name>
    <dbReference type="NCBI Taxonomy" id="537017"/>
    <lineage>
        <taxon>Bacteria</taxon>
        <taxon>Pseudomonadati</taxon>
        <taxon>Pseudomonadota</taxon>
        <taxon>Alphaproteobacteria</taxon>
        <taxon>Hyphomicrobiales</taxon>
        <taxon>Kaistiaceae</taxon>
        <taxon>Kaistia</taxon>
    </lineage>
</organism>
<keyword evidence="4 5" id="KW-0472">Membrane</keyword>
<keyword evidence="2 5" id="KW-0812">Transmembrane</keyword>
<feature type="transmembrane region" description="Helical" evidence="5">
    <location>
        <begin position="252"/>
        <end position="273"/>
    </location>
</feature>
<reference evidence="8" key="1">
    <citation type="journal article" date="2019" name="Int. J. Syst. Evol. Microbiol.">
        <title>The Global Catalogue of Microorganisms (GCM) 10K type strain sequencing project: providing services to taxonomists for standard genome sequencing and annotation.</title>
        <authorList>
            <consortium name="The Broad Institute Genomics Platform"/>
            <consortium name="The Broad Institute Genome Sequencing Center for Infectious Disease"/>
            <person name="Wu L."/>
            <person name="Ma J."/>
        </authorList>
    </citation>
    <scope>NUCLEOTIDE SEQUENCE [LARGE SCALE GENOMIC DNA]</scope>
    <source>
        <strain evidence="8">KACC 12633</strain>
    </source>
</reference>
<dbReference type="Proteomes" id="UP001596150">
    <property type="component" value="Unassembled WGS sequence"/>
</dbReference>
<accession>A0ABW0PUV0</accession>
<evidence type="ECO:0000313" key="7">
    <source>
        <dbReference type="EMBL" id="MFC5516258.1"/>
    </source>
</evidence>